<dbReference type="RefSeq" id="WP_284343550.1">
    <property type="nucleotide sequence ID" value="NZ_BSNS01000034.1"/>
</dbReference>
<dbReference type="PANTHER" id="PTHR41291:SF1">
    <property type="entry name" value="DNA ALKYLATION REPAIR PROTEIN"/>
    <property type="match status" value="1"/>
</dbReference>
<evidence type="ECO:0000313" key="1">
    <source>
        <dbReference type="EMBL" id="GLQ58155.1"/>
    </source>
</evidence>
<keyword evidence="2" id="KW-1185">Reference proteome</keyword>
<comment type="caution">
    <text evidence="1">The sequence shown here is derived from an EMBL/GenBank/DDBJ whole genome shotgun (WGS) entry which is preliminary data.</text>
</comment>
<accession>A0ABQ5WDZ7</accession>
<dbReference type="Pfam" id="PF08713">
    <property type="entry name" value="DNA_alkylation"/>
    <property type="match status" value="1"/>
</dbReference>
<dbReference type="Proteomes" id="UP001156691">
    <property type="component" value="Unassembled WGS sequence"/>
</dbReference>
<dbReference type="CDD" id="cd06561">
    <property type="entry name" value="AlkD_like"/>
    <property type="match status" value="1"/>
</dbReference>
<dbReference type="SUPFAM" id="SSF48371">
    <property type="entry name" value="ARM repeat"/>
    <property type="match status" value="1"/>
</dbReference>
<dbReference type="PANTHER" id="PTHR41291">
    <property type="entry name" value="DNA ALKYLATION REPAIR PROTEIN"/>
    <property type="match status" value="1"/>
</dbReference>
<dbReference type="EMBL" id="BSNS01000034">
    <property type="protein sequence ID" value="GLQ58155.1"/>
    <property type="molecule type" value="Genomic_DNA"/>
</dbReference>
<organism evidence="1 2">
    <name type="scientific">Devosia nitrariae</name>
    <dbReference type="NCBI Taxonomy" id="2071872"/>
    <lineage>
        <taxon>Bacteria</taxon>
        <taxon>Pseudomonadati</taxon>
        <taxon>Pseudomonadota</taxon>
        <taxon>Alphaproteobacteria</taxon>
        <taxon>Hyphomicrobiales</taxon>
        <taxon>Devosiaceae</taxon>
        <taxon>Devosia</taxon>
    </lineage>
</organism>
<protein>
    <recommendedName>
        <fullName evidence="3">DNA alkylation repair protein</fullName>
    </recommendedName>
</protein>
<dbReference type="InterPro" id="IPR016024">
    <property type="entry name" value="ARM-type_fold"/>
</dbReference>
<proteinExistence type="predicted"/>
<evidence type="ECO:0008006" key="3">
    <source>
        <dbReference type="Google" id="ProtNLM"/>
    </source>
</evidence>
<gene>
    <name evidence="1" type="ORF">GCM10010862_54140</name>
</gene>
<sequence>MESIDTRVVGILAELADNGSETGRAGMARLGVNADRAYGVKIPVLRTMAKRLGRDHQLAQTLWATGRHEARILAGYIAEPQELTRAGVDSWVADFDSWDLCDQVTDLFLPCPFLDDAIRDYVADEREFVRRAGFTLIAARAVRDKTANDDVFLAYLPLIEAQATDPRNFVRKAVNWALRQIGKRSLNLHPHALATAEQLAASPDRTARWIGRDAVKELRDDRILERLREKQQSGRG</sequence>
<name>A0ABQ5WDZ7_9HYPH</name>
<reference evidence="2" key="1">
    <citation type="journal article" date="2019" name="Int. J. Syst. Evol. Microbiol.">
        <title>The Global Catalogue of Microorganisms (GCM) 10K type strain sequencing project: providing services to taxonomists for standard genome sequencing and annotation.</title>
        <authorList>
            <consortium name="The Broad Institute Genomics Platform"/>
            <consortium name="The Broad Institute Genome Sequencing Center for Infectious Disease"/>
            <person name="Wu L."/>
            <person name="Ma J."/>
        </authorList>
    </citation>
    <scope>NUCLEOTIDE SEQUENCE [LARGE SCALE GENOMIC DNA]</scope>
    <source>
        <strain evidence="2">NBRC 112416</strain>
    </source>
</reference>
<dbReference type="InterPro" id="IPR014825">
    <property type="entry name" value="DNA_alkylation"/>
</dbReference>
<dbReference type="Gene3D" id="1.25.10.90">
    <property type="match status" value="1"/>
</dbReference>
<evidence type="ECO:0000313" key="2">
    <source>
        <dbReference type="Proteomes" id="UP001156691"/>
    </source>
</evidence>